<name>A0A1F6VKH3_9PROT</name>
<dbReference type="GO" id="GO:0015288">
    <property type="term" value="F:porin activity"/>
    <property type="evidence" value="ECO:0007669"/>
    <property type="project" value="TreeGrafter"/>
</dbReference>
<comment type="caution">
    <text evidence="9">The sequence shown here is derived from an EMBL/GenBank/DDBJ whole genome shotgun (WGS) entry which is preliminary data.</text>
</comment>
<dbReference type="InterPro" id="IPR003423">
    <property type="entry name" value="OMP_efflux"/>
</dbReference>
<dbReference type="InterPro" id="IPR051906">
    <property type="entry name" value="TolC-like"/>
</dbReference>
<evidence type="ECO:0000256" key="6">
    <source>
        <dbReference type="ARBA" id="ARBA00023136"/>
    </source>
</evidence>
<keyword evidence="4" id="KW-1134">Transmembrane beta strand</keyword>
<dbReference type="PANTHER" id="PTHR30026:SF20">
    <property type="entry name" value="OUTER MEMBRANE PROTEIN TOLC"/>
    <property type="match status" value="1"/>
</dbReference>
<dbReference type="Proteomes" id="UP000179076">
    <property type="component" value="Unassembled WGS sequence"/>
</dbReference>
<dbReference type="GO" id="GO:0015562">
    <property type="term" value="F:efflux transmembrane transporter activity"/>
    <property type="evidence" value="ECO:0007669"/>
    <property type="project" value="InterPro"/>
</dbReference>
<dbReference type="Pfam" id="PF02321">
    <property type="entry name" value="OEP"/>
    <property type="match status" value="2"/>
</dbReference>
<evidence type="ECO:0000313" key="9">
    <source>
        <dbReference type="EMBL" id="OGI70079.1"/>
    </source>
</evidence>
<dbReference type="NCBIfam" id="TIGR01844">
    <property type="entry name" value="type_I_sec_TolC"/>
    <property type="match status" value="1"/>
</dbReference>
<reference evidence="9 10" key="1">
    <citation type="journal article" date="2016" name="Nat. Commun.">
        <title>Thousands of microbial genomes shed light on interconnected biogeochemical processes in an aquifer system.</title>
        <authorList>
            <person name="Anantharaman K."/>
            <person name="Brown C.T."/>
            <person name="Hug L.A."/>
            <person name="Sharon I."/>
            <person name="Castelle C.J."/>
            <person name="Probst A.J."/>
            <person name="Thomas B.C."/>
            <person name="Singh A."/>
            <person name="Wilkins M.J."/>
            <person name="Karaoz U."/>
            <person name="Brodie E.L."/>
            <person name="Williams K.H."/>
            <person name="Hubbard S.S."/>
            <person name="Banfield J.F."/>
        </authorList>
    </citation>
    <scope>NUCLEOTIDE SEQUENCE [LARGE SCALE GENOMIC DNA]</scope>
</reference>
<evidence type="ECO:0008006" key="11">
    <source>
        <dbReference type="Google" id="ProtNLM"/>
    </source>
</evidence>
<gene>
    <name evidence="9" type="ORF">A2W18_12500</name>
</gene>
<keyword evidence="8" id="KW-0175">Coiled coil</keyword>
<proteinExistence type="inferred from homology"/>
<evidence type="ECO:0000256" key="1">
    <source>
        <dbReference type="ARBA" id="ARBA00004442"/>
    </source>
</evidence>
<evidence type="ECO:0000256" key="5">
    <source>
        <dbReference type="ARBA" id="ARBA00022692"/>
    </source>
</evidence>
<evidence type="ECO:0000256" key="3">
    <source>
        <dbReference type="ARBA" id="ARBA00022448"/>
    </source>
</evidence>
<evidence type="ECO:0000256" key="4">
    <source>
        <dbReference type="ARBA" id="ARBA00022452"/>
    </source>
</evidence>
<dbReference type="EMBL" id="MFSP01000007">
    <property type="protein sequence ID" value="OGI70079.1"/>
    <property type="molecule type" value="Genomic_DNA"/>
</dbReference>
<keyword evidence="7" id="KW-0998">Cell outer membrane</keyword>
<evidence type="ECO:0000256" key="2">
    <source>
        <dbReference type="ARBA" id="ARBA00007613"/>
    </source>
</evidence>
<dbReference type="AlphaFoldDB" id="A0A1F6VKH3"/>
<feature type="coiled-coil region" evidence="8">
    <location>
        <begin position="323"/>
        <end position="350"/>
    </location>
</feature>
<evidence type="ECO:0000256" key="8">
    <source>
        <dbReference type="SAM" id="Coils"/>
    </source>
</evidence>
<evidence type="ECO:0000313" key="10">
    <source>
        <dbReference type="Proteomes" id="UP000179076"/>
    </source>
</evidence>
<protein>
    <recommendedName>
        <fullName evidence="11">Channel protein TolC</fullName>
    </recommendedName>
</protein>
<dbReference type="Gene3D" id="1.20.1600.10">
    <property type="entry name" value="Outer membrane efflux proteins (OEP)"/>
    <property type="match status" value="1"/>
</dbReference>
<comment type="subcellular location">
    <subcellularLocation>
        <location evidence="1">Cell outer membrane</location>
    </subcellularLocation>
</comment>
<dbReference type="PANTHER" id="PTHR30026">
    <property type="entry name" value="OUTER MEMBRANE PROTEIN TOLC"/>
    <property type="match status" value="1"/>
</dbReference>
<organism evidence="9 10">
    <name type="scientific">Candidatus Muproteobacteria bacterium RBG_16_60_9</name>
    <dbReference type="NCBI Taxonomy" id="1817755"/>
    <lineage>
        <taxon>Bacteria</taxon>
        <taxon>Pseudomonadati</taxon>
        <taxon>Pseudomonadota</taxon>
        <taxon>Candidatus Muproteobacteria</taxon>
    </lineage>
</organism>
<dbReference type="InterPro" id="IPR010130">
    <property type="entry name" value="T1SS_OMP_TolC"/>
</dbReference>
<feature type="coiled-coil region" evidence="8">
    <location>
        <begin position="116"/>
        <end position="175"/>
    </location>
</feature>
<dbReference type="GO" id="GO:0009279">
    <property type="term" value="C:cell outer membrane"/>
    <property type="evidence" value="ECO:0007669"/>
    <property type="project" value="UniProtKB-SubCell"/>
</dbReference>
<evidence type="ECO:0000256" key="7">
    <source>
        <dbReference type="ARBA" id="ARBA00023237"/>
    </source>
</evidence>
<keyword evidence="5" id="KW-0812">Transmembrane</keyword>
<accession>A0A1F6VKH3</accession>
<dbReference type="SUPFAM" id="SSF56954">
    <property type="entry name" value="Outer membrane efflux proteins (OEP)"/>
    <property type="match status" value="1"/>
</dbReference>
<keyword evidence="3" id="KW-0813">Transport</keyword>
<keyword evidence="6" id="KW-0472">Membrane</keyword>
<dbReference type="GO" id="GO:1990281">
    <property type="term" value="C:efflux pump complex"/>
    <property type="evidence" value="ECO:0007669"/>
    <property type="project" value="TreeGrafter"/>
</dbReference>
<sequence length="444" mass="48761">MRLPIISISFFLALTIPCVPVQAEDLLAIYRLAIENDARFRAVEANYMAVQQQVPQARAGLLPNLSATGALNRNDEEVSTDTTVFSRPAGQARYRSSEYRLSLTQPIFNDANWASLRLAEADVRRAQAEYQTAQQDLILRTAQAYFDVLLAQDTLALALAEKEALARNLEATEGRKSAGLVSVTDVNDARARFQVAVAQEIEARYKLDDNREALREISGQPPGMLSGLDAIVAFSMPDPPDITQWIASATDKNFALRAAREAVEVARQTIERSRAAHLPTLDAVGSVSRVDAGGSIPGPGARSNNTIVGLQLNVPLYQGGLINARTEEAIHRYEAAQQDLEGRRRAVERETRAAFQGATSSAARIDALKHAIQAAESALTAKIEGRKLGLYTTLDLLDSTRDLYRAKRDYAESRHAYLLNFLKLKNSAATLGEDDVMAINRWLR</sequence>
<comment type="similarity">
    <text evidence="2">Belongs to the outer membrane factor (OMF) (TC 1.B.17) family.</text>
</comment>